<dbReference type="InterPro" id="IPR004089">
    <property type="entry name" value="MCPsignal_dom"/>
</dbReference>
<dbReference type="SMART" id="SM00283">
    <property type="entry name" value="MA"/>
    <property type="match status" value="1"/>
</dbReference>
<gene>
    <name evidence="4" type="ORF">TW71_18875</name>
</gene>
<dbReference type="AlphaFoldDB" id="A0A837G431"/>
<dbReference type="InterPro" id="IPR024478">
    <property type="entry name" value="HlyB_4HB_MCP"/>
</dbReference>
<dbReference type="PANTHER" id="PTHR32089">
    <property type="entry name" value="METHYL-ACCEPTING CHEMOTAXIS PROTEIN MCPB"/>
    <property type="match status" value="1"/>
</dbReference>
<dbReference type="EMBL" id="JXXR01000020">
    <property type="protein sequence ID" value="KJY69329.1"/>
    <property type="molecule type" value="Genomic_DNA"/>
</dbReference>
<evidence type="ECO:0000256" key="2">
    <source>
        <dbReference type="ARBA" id="ARBA00023224"/>
    </source>
</evidence>
<dbReference type="GO" id="GO:0007165">
    <property type="term" value="P:signal transduction"/>
    <property type="evidence" value="ECO:0007669"/>
    <property type="project" value="UniProtKB-KW"/>
</dbReference>
<comment type="caution">
    <text evidence="4">The sequence shown here is derived from an EMBL/GenBank/DDBJ whole genome shotgun (WGS) entry which is preliminary data.</text>
</comment>
<dbReference type="FunFam" id="1.10.287.950:FF:000001">
    <property type="entry name" value="Methyl-accepting chemotaxis sensory transducer"/>
    <property type="match status" value="1"/>
</dbReference>
<dbReference type="GO" id="GO:0006935">
    <property type="term" value="P:chemotaxis"/>
    <property type="evidence" value="ECO:0007669"/>
    <property type="project" value="InterPro"/>
</dbReference>
<reference evidence="4" key="1">
    <citation type="journal article" date="2015" name="BMC Genomics">
        <title>Genome mining reveals unlocked bioactive potential of marine Gram-negative bacteria.</title>
        <authorList>
            <person name="Machado H."/>
            <person name="Sonnenschein E.C."/>
            <person name="Melchiorsen J."/>
            <person name="Gram L."/>
        </authorList>
    </citation>
    <scope>NUCLEOTIDE SEQUENCE</scope>
    <source>
        <strain evidence="4">S2052</strain>
    </source>
</reference>
<dbReference type="GO" id="GO:0016020">
    <property type="term" value="C:membrane"/>
    <property type="evidence" value="ECO:0007669"/>
    <property type="project" value="UniProtKB-SubCell"/>
</dbReference>
<dbReference type="PROSITE" id="PS50111">
    <property type="entry name" value="CHEMOTAXIS_TRANSDUC_2"/>
    <property type="match status" value="1"/>
</dbReference>
<comment type="similarity">
    <text evidence="3">Belongs to the methyl-accepting chemotaxis (MCP) protein family.</text>
</comment>
<comment type="subcellular location">
    <subcellularLocation>
        <location evidence="1">Membrane</location>
    </subcellularLocation>
</comment>
<proteinExistence type="inferred from homology"/>
<dbReference type="SUPFAM" id="SSF58104">
    <property type="entry name" value="Methyl-accepting chemotaxis protein (MCP) signaling domain"/>
    <property type="match status" value="1"/>
</dbReference>
<dbReference type="CDD" id="cd11386">
    <property type="entry name" value="MCP_signal"/>
    <property type="match status" value="1"/>
</dbReference>
<dbReference type="Pfam" id="PF00015">
    <property type="entry name" value="MCPsignal"/>
    <property type="match status" value="1"/>
</dbReference>
<name>A0A837G431_9VIBR</name>
<evidence type="ECO:0000313" key="4">
    <source>
        <dbReference type="EMBL" id="KJY69329.1"/>
    </source>
</evidence>
<accession>A0A837G431</accession>
<evidence type="ECO:0000256" key="1">
    <source>
        <dbReference type="ARBA" id="ARBA00004370"/>
    </source>
</evidence>
<dbReference type="Gene3D" id="1.10.287.950">
    <property type="entry name" value="Methyl-accepting chemotaxis protein"/>
    <property type="match status" value="1"/>
</dbReference>
<dbReference type="InterPro" id="IPR004090">
    <property type="entry name" value="Chemotax_Me-accpt_rcpt"/>
</dbReference>
<dbReference type="GO" id="GO:0004888">
    <property type="term" value="F:transmembrane signaling receptor activity"/>
    <property type="evidence" value="ECO:0007669"/>
    <property type="project" value="InterPro"/>
</dbReference>
<dbReference type="Pfam" id="PF12729">
    <property type="entry name" value="4HB_MCP_1"/>
    <property type="match status" value="1"/>
</dbReference>
<protein>
    <submittedName>
        <fullName evidence="4">Chemotaxis protein</fullName>
    </submittedName>
</protein>
<dbReference type="PRINTS" id="PR00260">
    <property type="entry name" value="CHEMTRNSDUCR"/>
</dbReference>
<organism evidence="4">
    <name type="scientific">Vibrio coralliilyticus</name>
    <dbReference type="NCBI Taxonomy" id="190893"/>
    <lineage>
        <taxon>Bacteria</taxon>
        <taxon>Pseudomonadati</taxon>
        <taxon>Pseudomonadota</taxon>
        <taxon>Gammaproteobacteria</taxon>
        <taxon>Vibrionales</taxon>
        <taxon>Vibrionaceae</taxon>
        <taxon>Vibrio</taxon>
    </lineage>
</organism>
<evidence type="ECO:0000256" key="3">
    <source>
        <dbReference type="ARBA" id="ARBA00029447"/>
    </source>
</evidence>
<dbReference type="PANTHER" id="PTHR32089:SF112">
    <property type="entry name" value="LYSOZYME-LIKE PROTEIN-RELATED"/>
    <property type="match status" value="1"/>
</dbReference>
<sequence>MDYLSTLKVKTRLGIGFGILVSLMVTLTVLGIQKVNFIDMVLSEMTDINSVKQRYAINYRGSVHDRAIAIRDIAIARNPQEISALEQEIKELEDFYRESEQNMQAMIAKGVMFTAEERQILSQIDQIQAKTLPLVRQIIADKKNDQVMTEVVLDQARPAFIEWLNTINQFIDYQENLNQTLTPEARGEAGGFQDLMLLLTAIALAISVVVGIAIERSFRKSLGGEPYEAQSAIRLMADGDLTHNYGERVSGSILNSLSGMSTKLTQIVSNIVSASGQLVEQVDEVADGSSRVLRSAQQQASLTQETVDKLDNMRHSIDQIAQVTTQTENNSVMTTDNARSGRELVFDVAAEMENISATIFATVEQVKQLEARTKDIGGIVNVISEISEQTNLLALNAAIEAARAGESGRGFAVVADEVRSLAQRTNDATSQIESMINEVQTQTAASVIAMENTQPQVEKGKEKTSQASQLLVDIENQAEDTLSHIRDVVQATNEQVEGVRDIAAAMEQISSMSDDSVNSMESNENAGRKLNQLANQLKQEVGFFKI</sequence>
<dbReference type="RefSeq" id="WP_045986942.1">
    <property type="nucleotide sequence ID" value="NZ_CP063051.1"/>
</dbReference>
<keyword evidence="2" id="KW-0807">Transducer</keyword>